<evidence type="ECO:0000256" key="8">
    <source>
        <dbReference type="ARBA" id="ARBA00022857"/>
    </source>
</evidence>
<feature type="domain" description="YjeF C-terminal" evidence="21">
    <location>
        <begin position="226"/>
        <end position="509"/>
    </location>
</feature>
<evidence type="ECO:0000256" key="17">
    <source>
        <dbReference type="HAMAP-Rule" id="MF_01965"/>
    </source>
</evidence>
<dbReference type="GO" id="GO:0046872">
    <property type="term" value="F:metal ion binding"/>
    <property type="evidence" value="ECO:0007669"/>
    <property type="project" value="UniProtKB-UniRule"/>
</dbReference>
<evidence type="ECO:0000256" key="16">
    <source>
        <dbReference type="ARBA" id="ARBA00049209"/>
    </source>
</evidence>
<dbReference type="PROSITE" id="PS50206">
    <property type="entry name" value="RHODANESE_3"/>
    <property type="match status" value="1"/>
</dbReference>
<evidence type="ECO:0000313" key="24">
    <source>
        <dbReference type="Proteomes" id="UP001204562"/>
    </source>
</evidence>
<dbReference type="RefSeq" id="WP_256303518.1">
    <property type="nucleotide sequence ID" value="NZ_JANFYS010000008.1"/>
</dbReference>
<evidence type="ECO:0000259" key="20">
    <source>
        <dbReference type="PROSITE" id="PS50206"/>
    </source>
</evidence>
<evidence type="ECO:0000256" key="6">
    <source>
        <dbReference type="ARBA" id="ARBA00022741"/>
    </source>
</evidence>
<dbReference type="InterPro" id="IPR017953">
    <property type="entry name" value="Carbohydrate_kinase_pred_CS"/>
</dbReference>
<feature type="binding site" evidence="18">
    <location>
        <begin position="58"/>
        <end position="62"/>
    </location>
    <ligand>
        <name>(6S)-NADPHX</name>
        <dbReference type="ChEBI" id="CHEBI:64076"/>
    </ligand>
</feature>
<evidence type="ECO:0000256" key="5">
    <source>
        <dbReference type="ARBA" id="ARBA00022723"/>
    </source>
</evidence>
<comment type="function">
    <text evidence="17">Catalyzes the dehydration of the S-form of NAD(P)HX at the expense of ADP, which is converted to AMP. Together with NAD(P)HX epimerase, which catalyzes the epimerization of the S- and R-forms, the enzyme allows the repair of both epimers of NAD(P)HX, a damaged form of NAD(P)H that is a result of enzymatic or heat-dependent hydration.</text>
</comment>
<evidence type="ECO:0000256" key="1">
    <source>
        <dbReference type="ARBA" id="ARBA00000013"/>
    </source>
</evidence>
<dbReference type="InterPro" id="IPR000631">
    <property type="entry name" value="CARKD"/>
</dbReference>
<feature type="binding site" evidence="17">
    <location>
        <position position="261"/>
    </location>
    <ligand>
        <name>(6S)-NADPHX</name>
        <dbReference type="ChEBI" id="CHEBI:64076"/>
    </ligand>
</feature>
<comment type="catalytic activity">
    <reaction evidence="16 17 19">
        <text>(6S)-NADPHX + ADP = AMP + phosphate + NADPH + H(+)</text>
        <dbReference type="Rhea" id="RHEA:32235"/>
        <dbReference type="ChEBI" id="CHEBI:15378"/>
        <dbReference type="ChEBI" id="CHEBI:43474"/>
        <dbReference type="ChEBI" id="CHEBI:57783"/>
        <dbReference type="ChEBI" id="CHEBI:64076"/>
        <dbReference type="ChEBI" id="CHEBI:456215"/>
        <dbReference type="ChEBI" id="CHEBI:456216"/>
        <dbReference type="EC" id="4.2.1.136"/>
    </reaction>
</comment>
<evidence type="ECO:0000256" key="11">
    <source>
        <dbReference type="ARBA" id="ARBA00023235"/>
    </source>
</evidence>
<sequence length="509" mass="51690">MQWISSAREMRELDRSAIGERGIPSTRLMEAAARAAAEEAAALAGENRRAAVFCGSGNNGGDGVAAARFLLERGVSVRCFLVGGRDKLTADTAEMERRLGAAGGVLEAFDPADPEQTAWAMGAGVLVDALFGIGLTRPVTGAFRTAIERMNASPAPTLAVDLPSGVETDTGAVLGAAAEAAVTVTFTAAKPGHYLGEGGALCGRLSVVSIGIPEDLTAAVPKPVWAMGPGDLPLPRRRRDSHKGDYGRDYILAGSRGYTGAPVLAARGALRSGAGLVTLAVPEDIYPIVAVKCDEVMPKPLPADGEGGLSAGALAQVRTDLAGKSAALVGPGLGRGAGAAALTAAVLEGAACPVVLDADGLNAVSGHIDRLDARAGTGRLTVLTPHDGEFARLTGAMPGADRLRTARDFAGAHGCILVLKGHRTITAFPDGRAFVNTTGNPGMAKGGSGDVLAGVILSLLGQGLAPEQAVPAAVLYHGLAGDLAAEERGEYGMTPMDLVEKLPAALRHF</sequence>
<comment type="function">
    <text evidence="14 19">Bifunctional enzyme that catalyzes the epimerization of the S- and R-forms of NAD(P)HX and the dehydration of the S-form of NAD(P)HX at the expense of ADP, which is converted to AMP. This allows the repair of both epimers of NAD(P)HX, a damaged form of NAD(P)H that is a result of enzymatic or heat-dependent hydration.</text>
</comment>
<comment type="cofactor">
    <cofactor evidence="18 19">
        <name>K(+)</name>
        <dbReference type="ChEBI" id="CHEBI:29103"/>
    </cofactor>
    <text evidence="18 19">Binds 1 potassium ion per subunit.</text>
</comment>
<dbReference type="NCBIfam" id="TIGR00197">
    <property type="entry name" value="yjeF_nterm"/>
    <property type="match status" value="1"/>
</dbReference>
<dbReference type="CDD" id="cd01171">
    <property type="entry name" value="YXKO-related"/>
    <property type="match status" value="1"/>
</dbReference>
<keyword evidence="11 18" id="KW-0413">Isomerase</keyword>
<dbReference type="PROSITE" id="PS51385">
    <property type="entry name" value="YJEF_N"/>
    <property type="match status" value="1"/>
</dbReference>
<feature type="binding site" evidence="18">
    <location>
        <position position="164"/>
    </location>
    <ligand>
        <name>K(+)</name>
        <dbReference type="ChEBI" id="CHEBI:29103"/>
    </ligand>
</feature>
<keyword evidence="8 17" id="KW-0521">NADP</keyword>
<dbReference type="SUPFAM" id="SSF64153">
    <property type="entry name" value="YjeF N-terminal domain-like"/>
    <property type="match status" value="1"/>
</dbReference>
<feature type="binding site" evidence="17">
    <location>
        <position position="450"/>
    </location>
    <ligand>
        <name>(6S)-NADPHX</name>
        <dbReference type="ChEBI" id="CHEBI:64076"/>
    </ligand>
</feature>
<dbReference type="GO" id="GO:0052856">
    <property type="term" value="F:NAD(P)HX epimerase activity"/>
    <property type="evidence" value="ECO:0007669"/>
    <property type="project" value="UniProtKB-UniRule"/>
</dbReference>
<feature type="binding site" evidence="17">
    <location>
        <position position="332"/>
    </location>
    <ligand>
        <name>(6S)-NADPHX</name>
        <dbReference type="ChEBI" id="CHEBI:64076"/>
    </ligand>
</feature>
<keyword evidence="5 18" id="KW-0479">Metal-binding</keyword>
<dbReference type="PANTHER" id="PTHR12592">
    <property type="entry name" value="ATP-DEPENDENT (S)-NAD(P)H-HYDRATE DEHYDRATASE FAMILY MEMBER"/>
    <property type="match status" value="1"/>
</dbReference>
<dbReference type="EMBL" id="JANFYS010000008">
    <property type="protein sequence ID" value="MCQ4769925.1"/>
    <property type="molecule type" value="Genomic_DNA"/>
</dbReference>
<dbReference type="InterPro" id="IPR004443">
    <property type="entry name" value="YjeF_N_dom"/>
</dbReference>
<evidence type="ECO:0000256" key="7">
    <source>
        <dbReference type="ARBA" id="ARBA00022840"/>
    </source>
</evidence>
<evidence type="ECO:0000256" key="18">
    <source>
        <dbReference type="HAMAP-Rule" id="MF_01966"/>
    </source>
</evidence>
<dbReference type="Gene3D" id="3.40.50.10260">
    <property type="entry name" value="YjeF N-terminal domain"/>
    <property type="match status" value="1"/>
</dbReference>
<keyword evidence="10 17" id="KW-0520">NAD</keyword>
<dbReference type="InterPro" id="IPR030677">
    <property type="entry name" value="Nnr"/>
</dbReference>
<evidence type="ECO:0000259" key="21">
    <source>
        <dbReference type="PROSITE" id="PS51383"/>
    </source>
</evidence>
<comment type="cofactor">
    <cofactor evidence="17">
        <name>Mg(2+)</name>
        <dbReference type="ChEBI" id="CHEBI:18420"/>
    </cofactor>
</comment>
<dbReference type="PROSITE" id="PS01050">
    <property type="entry name" value="YJEF_C_2"/>
    <property type="match status" value="1"/>
</dbReference>
<dbReference type="InterPro" id="IPR029056">
    <property type="entry name" value="Ribokinase-like"/>
</dbReference>
<keyword evidence="13" id="KW-0511">Multifunctional enzyme</keyword>
<keyword evidence="9 18" id="KW-0630">Potassium</keyword>
<feature type="binding site" evidence="18">
    <location>
        <position position="161"/>
    </location>
    <ligand>
        <name>(6S)-NADPHX</name>
        <dbReference type="ChEBI" id="CHEBI:64076"/>
    </ligand>
</feature>
<reference evidence="23" key="1">
    <citation type="submission" date="2022-06" db="EMBL/GenBank/DDBJ databases">
        <title>Isolation of gut microbiota from human fecal samples.</title>
        <authorList>
            <person name="Pamer E.G."/>
            <person name="Barat B."/>
            <person name="Waligurski E."/>
            <person name="Medina S."/>
            <person name="Paddock L."/>
            <person name="Mostad J."/>
        </authorList>
    </citation>
    <scope>NUCLEOTIDE SEQUENCE</scope>
    <source>
        <strain evidence="23">DFI.9.91</strain>
    </source>
</reference>
<comment type="caution">
    <text evidence="18">Lacks conserved residue(s) required for the propagation of feature annotation.</text>
</comment>
<dbReference type="EC" id="5.1.99.6" evidence="19"/>
<dbReference type="Pfam" id="PF03853">
    <property type="entry name" value="YjeF_N"/>
    <property type="match status" value="1"/>
</dbReference>
<feature type="domain" description="Rhodanese" evidence="20">
    <location>
        <begin position="34"/>
        <end position="97"/>
    </location>
</feature>
<evidence type="ECO:0000256" key="9">
    <source>
        <dbReference type="ARBA" id="ARBA00022958"/>
    </source>
</evidence>
<dbReference type="GO" id="GO:0110051">
    <property type="term" value="P:metabolite repair"/>
    <property type="evidence" value="ECO:0007669"/>
    <property type="project" value="TreeGrafter"/>
</dbReference>
<dbReference type="Pfam" id="PF01256">
    <property type="entry name" value="Carb_kinase"/>
    <property type="match status" value="1"/>
</dbReference>
<keyword evidence="6 17" id="KW-0547">Nucleotide-binding</keyword>
<dbReference type="PIRSF" id="PIRSF017184">
    <property type="entry name" value="Nnr"/>
    <property type="match status" value="1"/>
</dbReference>
<evidence type="ECO:0000256" key="2">
    <source>
        <dbReference type="ARBA" id="ARBA00000909"/>
    </source>
</evidence>
<feature type="binding site" evidence="18">
    <location>
        <position position="128"/>
    </location>
    <ligand>
        <name>K(+)</name>
        <dbReference type="ChEBI" id="CHEBI:29103"/>
    </ligand>
</feature>
<comment type="similarity">
    <text evidence="3 19">In the N-terminal section; belongs to the NnrE/AIBP family.</text>
</comment>
<feature type="domain" description="YjeF N-terminal" evidence="22">
    <location>
        <begin position="10"/>
        <end position="218"/>
    </location>
</feature>
<evidence type="ECO:0000256" key="19">
    <source>
        <dbReference type="PIRNR" id="PIRNR017184"/>
    </source>
</evidence>
<evidence type="ECO:0000256" key="4">
    <source>
        <dbReference type="ARBA" id="ARBA00009524"/>
    </source>
</evidence>
<evidence type="ECO:0000256" key="13">
    <source>
        <dbReference type="ARBA" id="ARBA00023268"/>
    </source>
</evidence>
<dbReference type="SUPFAM" id="SSF53613">
    <property type="entry name" value="Ribokinase-like"/>
    <property type="match status" value="1"/>
</dbReference>
<comment type="similarity">
    <text evidence="17">Belongs to the NnrD/CARKD family.</text>
</comment>
<keyword evidence="7 17" id="KW-0067">ATP-binding</keyword>
<dbReference type="Gene3D" id="3.40.1190.20">
    <property type="match status" value="1"/>
</dbReference>
<feature type="binding site" evidence="17">
    <location>
        <begin position="420"/>
        <end position="424"/>
    </location>
    <ligand>
        <name>AMP</name>
        <dbReference type="ChEBI" id="CHEBI:456215"/>
    </ligand>
</feature>
<proteinExistence type="inferred from homology"/>
<dbReference type="InterPro" id="IPR001763">
    <property type="entry name" value="Rhodanese-like_dom"/>
</dbReference>
<evidence type="ECO:0000259" key="22">
    <source>
        <dbReference type="PROSITE" id="PS51385"/>
    </source>
</evidence>
<evidence type="ECO:0000256" key="14">
    <source>
        <dbReference type="ARBA" id="ARBA00025153"/>
    </source>
</evidence>
<dbReference type="GO" id="GO:0052855">
    <property type="term" value="F:ADP-dependent NAD(P)H-hydrate dehydratase activity"/>
    <property type="evidence" value="ECO:0007669"/>
    <property type="project" value="UniProtKB-UniRule"/>
</dbReference>
<comment type="caution">
    <text evidence="23">The sequence shown here is derived from an EMBL/GenBank/DDBJ whole genome shotgun (WGS) entry which is preliminary data.</text>
</comment>
<gene>
    <name evidence="17" type="primary">nnrD</name>
    <name evidence="18" type="synonym">nnrE</name>
    <name evidence="23" type="ORF">NE579_05535</name>
</gene>
<accession>A0AAW5JRY7</accession>
<evidence type="ECO:0000256" key="3">
    <source>
        <dbReference type="ARBA" id="ARBA00006001"/>
    </source>
</evidence>
<comment type="catalytic activity">
    <reaction evidence="1 18 19">
        <text>(6R)-NADHX = (6S)-NADHX</text>
        <dbReference type="Rhea" id="RHEA:32215"/>
        <dbReference type="ChEBI" id="CHEBI:64074"/>
        <dbReference type="ChEBI" id="CHEBI:64075"/>
        <dbReference type="EC" id="5.1.99.6"/>
    </reaction>
</comment>
<dbReference type="Proteomes" id="UP001204562">
    <property type="component" value="Unassembled WGS sequence"/>
</dbReference>
<comment type="catalytic activity">
    <reaction evidence="15 17 19">
        <text>(6S)-NADHX + ADP = AMP + phosphate + NADH + H(+)</text>
        <dbReference type="Rhea" id="RHEA:32223"/>
        <dbReference type="ChEBI" id="CHEBI:15378"/>
        <dbReference type="ChEBI" id="CHEBI:43474"/>
        <dbReference type="ChEBI" id="CHEBI:57945"/>
        <dbReference type="ChEBI" id="CHEBI:64074"/>
        <dbReference type="ChEBI" id="CHEBI:456215"/>
        <dbReference type="ChEBI" id="CHEBI:456216"/>
        <dbReference type="EC" id="4.2.1.136"/>
    </reaction>
</comment>
<comment type="function">
    <text evidence="18">Catalyzes the epimerization of the S- and R-forms of NAD(P)HX, a damaged form of NAD(P)H that is a result of enzymatic or heat-dependent hydration. This is a prerequisite for the S-specific NAD(P)H-hydrate dehydratase to allow the repair of both epimers of NAD(P)HX.</text>
</comment>
<dbReference type="HAMAP" id="MF_01966">
    <property type="entry name" value="NADHX_epimerase"/>
    <property type="match status" value="1"/>
</dbReference>
<dbReference type="EC" id="4.2.1.136" evidence="19"/>
<dbReference type="AlphaFoldDB" id="A0AAW5JRY7"/>
<dbReference type="PROSITE" id="PS51383">
    <property type="entry name" value="YJEF_C_3"/>
    <property type="match status" value="1"/>
</dbReference>
<name>A0AAW5JRY7_9FIRM</name>
<feature type="binding site" evidence="18">
    <location>
        <position position="59"/>
    </location>
    <ligand>
        <name>K(+)</name>
        <dbReference type="ChEBI" id="CHEBI:29103"/>
    </ligand>
</feature>
<comment type="catalytic activity">
    <reaction evidence="2 18 19">
        <text>(6R)-NADPHX = (6S)-NADPHX</text>
        <dbReference type="Rhea" id="RHEA:32227"/>
        <dbReference type="ChEBI" id="CHEBI:64076"/>
        <dbReference type="ChEBI" id="CHEBI:64077"/>
        <dbReference type="EC" id="5.1.99.6"/>
    </reaction>
</comment>
<comment type="similarity">
    <text evidence="18">Belongs to the NnrE/AIBP family.</text>
</comment>
<dbReference type="PANTHER" id="PTHR12592:SF0">
    <property type="entry name" value="ATP-DEPENDENT (S)-NAD(P)H-HYDRATE DEHYDRATASE"/>
    <property type="match status" value="1"/>
</dbReference>
<comment type="subunit">
    <text evidence="17">Homotetramer.</text>
</comment>
<feature type="binding site" evidence="17">
    <location>
        <position position="449"/>
    </location>
    <ligand>
        <name>AMP</name>
        <dbReference type="ChEBI" id="CHEBI:456215"/>
    </ligand>
</feature>
<feature type="binding site" evidence="18">
    <location>
        <begin position="132"/>
        <end position="138"/>
    </location>
    <ligand>
        <name>(6S)-NADPHX</name>
        <dbReference type="ChEBI" id="CHEBI:64076"/>
    </ligand>
</feature>
<dbReference type="InterPro" id="IPR036652">
    <property type="entry name" value="YjeF_N_dom_sf"/>
</dbReference>
<dbReference type="NCBIfam" id="TIGR00196">
    <property type="entry name" value="yjeF_cterm"/>
    <property type="match status" value="1"/>
</dbReference>
<evidence type="ECO:0000256" key="10">
    <source>
        <dbReference type="ARBA" id="ARBA00023027"/>
    </source>
</evidence>
<evidence type="ECO:0000256" key="12">
    <source>
        <dbReference type="ARBA" id="ARBA00023239"/>
    </source>
</evidence>
<comment type="similarity">
    <text evidence="4 19">In the C-terminal section; belongs to the NnrD/CARKD family.</text>
</comment>
<protein>
    <recommendedName>
        <fullName evidence="19">Bifunctional NAD(P)H-hydrate repair enzyme</fullName>
    </recommendedName>
    <alternativeName>
        <fullName evidence="19">Nicotinamide nucleotide repair protein</fullName>
    </alternativeName>
    <domain>
        <recommendedName>
            <fullName evidence="19">ADP-dependent (S)-NAD(P)H-hydrate dehydratase</fullName>
            <ecNumber evidence="19">4.2.1.136</ecNumber>
        </recommendedName>
        <alternativeName>
            <fullName evidence="19">ADP-dependent NAD(P)HX dehydratase</fullName>
        </alternativeName>
    </domain>
    <domain>
        <recommendedName>
            <fullName evidence="19">NAD(P)H-hydrate epimerase</fullName>
            <ecNumber evidence="19">5.1.99.6</ecNumber>
        </recommendedName>
    </domain>
</protein>
<dbReference type="GO" id="GO:0005524">
    <property type="term" value="F:ATP binding"/>
    <property type="evidence" value="ECO:0007669"/>
    <property type="project" value="UniProtKB-UniRule"/>
</dbReference>
<dbReference type="GO" id="GO:0046496">
    <property type="term" value="P:nicotinamide nucleotide metabolic process"/>
    <property type="evidence" value="ECO:0007669"/>
    <property type="project" value="UniProtKB-UniRule"/>
</dbReference>
<keyword evidence="12 17" id="KW-0456">Lyase</keyword>
<dbReference type="HAMAP" id="MF_01965">
    <property type="entry name" value="NADHX_dehydratase"/>
    <property type="match status" value="1"/>
</dbReference>
<evidence type="ECO:0000256" key="15">
    <source>
        <dbReference type="ARBA" id="ARBA00048238"/>
    </source>
</evidence>
<feature type="binding site" evidence="17">
    <location>
        <position position="386"/>
    </location>
    <ligand>
        <name>(6S)-NADPHX</name>
        <dbReference type="ChEBI" id="CHEBI:64076"/>
    </ligand>
</feature>
<organism evidence="23 24">
    <name type="scientific">Intestinimonas massiliensis</name>
    <name type="common">ex Afouda et al. 2020</name>
    <dbReference type="NCBI Taxonomy" id="1673721"/>
    <lineage>
        <taxon>Bacteria</taxon>
        <taxon>Bacillati</taxon>
        <taxon>Bacillota</taxon>
        <taxon>Clostridia</taxon>
        <taxon>Eubacteriales</taxon>
        <taxon>Intestinimonas</taxon>
    </lineage>
</organism>
<evidence type="ECO:0000313" key="23">
    <source>
        <dbReference type="EMBL" id="MCQ4769925.1"/>
    </source>
</evidence>